<dbReference type="EMBL" id="JARJLG010000070">
    <property type="protein sequence ID" value="KAJ7753661.1"/>
    <property type="molecule type" value="Genomic_DNA"/>
</dbReference>
<feature type="non-terminal residue" evidence="2">
    <location>
        <position position="1"/>
    </location>
</feature>
<evidence type="ECO:0000313" key="3">
    <source>
        <dbReference type="Proteomes" id="UP001215280"/>
    </source>
</evidence>
<comment type="caution">
    <text evidence="2">The sequence shown here is derived from an EMBL/GenBank/DDBJ whole genome shotgun (WGS) entry which is preliminary data.</text>
</comment>
<organism evidence="2 3">
    <name type="scientific">Mycena maculata</name>
    <dbReference type="NCBI Taxonomy" id="230809"/>
    <lineage>
        <taxon>Eukaryota</taxon>
        <taxon>Fungi</taxon>
        <taxon>Dikarya</taxon>
        <taxon>Basidiomycota</taxon>
        <taxon>Agaricomycotina</taxon>
        <taxon>Agaricomycetes</taxon>
        <taxon>Agaricomycetidae</taxon>
        <taxon>Agaricales</taxon>
        <taxon>Marasmiineae</taxon>
        <taxon>Mycenaceae</taxon>
        <taxon>Mycena</taxon>
    </lineage>
</organism>
<reference evidence="2" key="1">
    <citation type="submission" date="2023-03" db="EMBL/GenBank/DDBJ databases">
        <title>Massive genome expansion in bonnet fungi (Mycena s.s.) driven by repeated elements and novel gene families across ecological guilds.</title>
        <authorList>
            <consortium name="Lawrence Berkeley National Laboratory"/>
            <person name="Harder C.B."/>
            <person name="Miyauchi S."/>
            <person name="Viragh M."/>
            <person name="Kuo A."/>
            <person name="Thoen E."/>
            <person name="Andreopoulos B."/>
            <person name="Lu D."/>
            <person name="Skrede I."/>
            <person name="Drula E."/>
            <person name="Henrissat B."/>
            <person name="Morin E."/>
            <person name="Kohler A."/>
            <person name="Barry K."/>
            <person name="LaButti K."/>
            <person name="Morin E."/>
            <person name="Salamov A."/>
            <person name="Lipzen A."/>
            <person name="Mereny Z."/>
            <person name="Hegedus B."/>
            <person name="Baldrian P."/>
            <person name="Stursova M."/>
            <person name="Weitz H."/>
            <person name="Taylor A."/>
            <person name="Grigoriev I.V."/>
            <person name="Nagy L.G."/>
            <person name="Martin F."/>
            <person name="Kauserud H."/>
        </authorList>
    </citation>
    <scope>NUCLEOTIDE SEQUENCE</scope>
    <source>
        <strain evidence="2">CBHHK188m</strain>
    </source>
</reference>
<dbReference type="AlphaFoldDB" id="A0AAD7IZF8"/>
<keyword evidence="3" id="KW-1185">Reference proteome</keyword>
<evidence type="ECO:0000313" key="2">
    <source>
        <dbReference type="EMBL" id="KAJ7753661.1"/>
    </source>
</evidence>
<dbReference type="Proteomes" id="UP001215280">
    <property type="component" value="Unassembled WGS sequence"/>
</dbReference>
<feature type="region of interest" description="Disordered" evidence="1">
    <location>
        <begin position="1"/>
        <end position="30"/>
    </location>
</feature>
<accession>A0AAD7IZF8</accession>
<evidence type="ECO:0000256" key="1">
    <source>
        <dbReference type="SAM" id="MobiDB-lite"/>
    </source>
</evidence>
<proteinExistence type="predicted"/>
<gene>
    <name evidence="2" type="ORF">DFH07DRAFT_714269</name>
</gene>
<sequence>MAEAFATATGQQCPAYHSRDTRGRGHKQRQLSGLAAEAAWSVPVKEANDLGGKVPYVPGMAVFCTENLATELGISNGSPGTLVSIIYEEIDGRRYAISAEVDFRAYKNSNPDAPFPHRVTL</sequence>
<protein>
    <submittedName>
        <fullName evidence="2">Uncharacterized protein</fullName>
    </submittedName>
</protein>
<name>A0AAD7IZF8_9AGAR</name>